<protein>
    <recommendedName>
        <fullName evidence="1">Agglutinin domain-containing protein</fullName>
    </recommendedName>
</protein>
<evidence type="ECO:0000313" key="3">
    <source>
        <dbReference type="Proteomes" id="UP000593564"/>
    </source>
</evidence>
<dbReference type="SUPFAM" id="SSF50382">
    <property type="entry name" value="Agglutinin"/>
    <property type="match status" value="3"/>
</dbReference>
<dbReference type="PANTHER" id="PTHR39244">
    <property type="entry name" value="NATTERIN-4"/>
    <property type="match status" value="1"/>
</dbReference>
<name>A0A7J7HXK8_CAMSI</name>
<comment type="caution">
    <text evidence="2">The sequence shown here is derived from an EMBL/GenBank/DDBJ whole genome shotgun (WGS) entry which is preliminary data.</text>
</comment>
<dbReference type="Gene3D" id="2.80.10.50">
    <property type="match status" value="4"/>
</dbReference>
<sequence>VFGVTLERVILRSSGVLVFGCLLERAFLRSSGVYTLPVFHVPAKLLQVCFSRSSEFPYARAGRARAGILALEWVGPVCRFSRVKVVTRSMPRCDSRGIFGCSKPLPSEWKIEAKVCSMEMTFWWKILKERKNDIAKDCCLKSIYNDKYLRYIHEDGPVHGFLQFSEKEVSSPYAKFKVEMAKTSNAKGLVHIRCCFNNKYLVRWTPNHWWIVVGADEPEEDQSKWSCTLFETLYVDGAIHLTIENVGQTIRFCHVQLGHYACLWRAEPPHDSCLFAGSPDFDQDWCDIYSFIDWELLSTPIPATFTKEKIALPRVVVLKSNYNDKYLRYIHEDGPVHGFLRFSEEEVSSRYAKYELKRAKTSSGKGCVHIRCCYSDKYFVRGAAQTTIGRDGQTIRFCHAQLGHYACLWRAAPPHDSYLYAGSPNLDKDQCDVYTIIDWESLPILPPKEVAFAGEKLALPRFAVLKSNYNDKYLRYIHEDGEVHGFLQFSGELVSSPYSNTRWQRLVGRDFCI</sequence>
<dbReference type="InterPro" id="IPR053237">
    <property type="entry name" value="Natterin_C"/>
</dbReference>
<dbReference type="InterPro" id="IPR008998">
    <property type="entry name" value="Agglutinin"/>
</dbReference>
<gene>
    <name evidence="2" type="ORF">HYC85_004091</name>
</gene>
<organism evidence="2 3">
    <name type="scientific">Camellia sinensis</name>
    <name type="common">Tea plant</name>
    <name type="synonym">Thea sinensis</name>
    <dbReference type="NCBI Taxonomy" id="4442"/>
    <lineage>
        <taxon>Eukaryota</taxon>
        <taxon>Viridiplantae</taxon>
        <taxon>Streptophyta</taxon>
        <taxon>Embryophyta</taxon>
        <taxon>Tracheophyta</taxon>
        <taxon>Spermatophyta</taxon>
        <taxon>Magnoliopsida</taxon>
        <taxon>eudicotyledons</taxon>
        <taxon>Gunneridae</taxon>
        <taxon>Pentapetalae</taxon>
        <taxon>asterids</taxon>
        <taxon>Ericales</taxon>
        <taxon>Theaceae</taxon>
        <taxon>Camellia</taxon>
    </lineage>
</organism>
<feature type="domain" description="Agglutinin" evidence="1">
    <location>
        <begin position="132"/>
        <end position="293"/>
    </location>
</feature>
<dbReference type="Pfam" id="PF07468">
    <property type="entry name" value="Agglutinin"/>
    <property type="match status" value="2"/>
</dbReference>
<dbReference type="EMBL" id="JACBKZ010000002">
    <property type="protein sequence ID" value="KAF5956866.1"/>
    <property type="molecule type" value="Genomic_DNA"/>
</dbReference>
<feature type="non-terminal residue" evidence="2">
    <location>
        <position position="1"/>
    </location>
</feature>
<dbReference type="PANTHER" id="PTHR39244:SF5">
    <property type="entry name" value="NATTERIN-3-LIKE"/>
    <property type="match status" value="1"/>
</dbReference>
<dbReference type="Proteomes" id="UP000593564">
    <property type="component" value="Unassembled WGS sequence"/>
</dbReference>
<reference evidence="2 3" key="2">
    <citation type="submission" date="2020-07" db="EMBL/GenBank/DDBJ databases">
        <title>Genome assembly of wild tea tree DASZ reveals pedigree and selection history of tea varieties.</title>
        <authorList>
            <person name="Zhang W."/>
        </authorList>
    </citation>
    <scope>NUCLEOTIDE SEQUENCE [LARGE SCALE GENOMIC DNA]</scope>
    <source>
        <strain evidence="3">cv. G240</strain>
        <tissue evidence="2">Leaf</tissue>
    </source>
</reference>
<evidence type="ECO:0000313" key="2">
    <source>
        <dbReference type="EMBL" id="KAF5956866.1"/>
    </source>
</evidence>
<dbReference type="InterPro" id="IPR036242">
    <property type="entry name" value="Agglutinin_dom_sf"/>
</dbReference>
<proteinExistence type="predicted"/>
<evidence type="ECO:0000259" key="1">
    <source>
        <dbReference type="SMART" id="SM00791"/>
    </source>
</evidence>
<accession>A0A7J7HXK8</accession>
<feature type="domain" description="Agglutinin" evidence="1">
    <location>
        <begin position="310"/>
        <end position="438"/>
    </location>
</feature>
<reference evidence="3" key="1">
    <citation type="journal article" date="2020" name="Nat. Commun.">
        <title>Genome assembly of wild tea tree DASZ reveals pedigree and selection history of tea varieties.</title>
        <authorList>
            <person name="Zhang W."/>
            <person name="Zhang Y."/>
            <person name="Qiu H."/>
            <person name="Guo Y."/>
            <person name="Wan H."/>
            <person name="Zhang X."/>
            <person name="Scossa F."/>
            <person name="Alseekh S."/>
            <person name="Zhang Q."/>
            <person name="Wang P."/>
            <person name="Xu L."/>
            <person name="Schmidt M.H."/>
            <person name="Jia X."/>
            <person name="Li D."/>
            <person name="Zhu A."/>
            <person name="Guo F."/>
            <person name="Chen W."/>
            <person name="Ni D."/>
            <person name="Usadel B."/>
            <person name="Fernie A.R."/>
            <person name="Wen W."/>
        </authorList>
    </citation>
    <scope>NUCLEOTIDE SEQUENCE [LARGE SCALE GENOMIC DNA]</scope>
    <source>
        <strain evidence="3">cv. G240</strain>
    </source>
</reference>
<dbReference type="SMART" id="SM00791">
    <property type="entry name" value="Agglutinin"/>
    <property type="match status" value="2"/>
</dbReference>
<keyword evidence="3" id="KW-1185">Reference proteome</keyword>
<dbReference type="AlphaFoldDB" id="A0A7J7HXK8"/>